<accession>A0A1H2WQ54</accession>
<organism evidence="2 3">
    <name type="scientific">Alicyclobacillus hesperidum</name>
    <dbReference type="NCBI Taxonomy" id="89784"/>
    <lineage>
        <taxon>Bacteria</taxon>
        <taxon>Bacillati</taxon>
        <taxon>Bacillota</taxon>
        <taxon>Bacilli</taxon>
        <taxon>Bacillales</taxon>
        <taxon>Alicyclobacillaceae</taxon>
        <taxon>Alicyclobacillus</taxon>
    </lineage>
</organism>
<proteinExistence type="predicted"/>
<keyword evidence="1" id="KW-0812">Transmembrane</keyword>
<keyword evidence="1" id="KW-1133">Transmembrane helix</keyword>
<reference evidence="3" key="1">
    <citation type="submission" date="2016-10" db="EMBL/GenBank/DDBJ databases">
        <authorList>
            <person name="Varghese N."/>
        </authorList>
    </citation>
    <scope>NUCLEOTIDE SEQUENCE [LARGE SCALE GENOMIC DNA]</scope>
    <source>
        <strain evidence="3">DSM 12489</strain>
    </source>
</reference>
<dbReference type="AlphaFoldDB" id="A0A1H2WQ54"/>
<dbReference type="Proteomes" id="UP000182589">
    <property type="component" value="Unassembled WGS sequence"/>
</dbReference>
<gene>
    <name evidence="2" type="ORF">SAMN04489725_11611</name>
</gene>
<keyword evidence="1" id="KW-0472">Membrane</keyword>
<evidence type="ECO:0000313" key="3">
    <source>
        <dbReference type="Proteomes" id="UP000182589"/>
    </source>
</evidence>
<evidence type="ECO:0000256" key="1">
    <source>
        <dbReference type="SAM" id="Phobius"/>
    </source>
</evidence>
<protein>
    <submittedName>
        <fullName evidence="2">Uncharacterized protein</fullName>
    </submittedName>
</protein>
<evidence type="ECO:0000313" key="2">
    <source>
        <dbReference type="EMBL" id="SDW82119.1"/>
    </source>
</evidence>
<feature type="transmembrane region" description="Helical" evidence="1">
    <location>
        <begin position="23"/>
        <end position="46"/>
    </location>
</feature>
<dbReference type="EMBL" id="FNOJ01000016">
    <property type="protein sequence ID" value="SDW82119.1"/>
    <property type="molecule type" value="Genomic_DNA"/>
</dbReference>
<dbReference type="STRING" id="89784.SAMN04489725_11611"/>
<sequence>MSVISASAVNWGFTSNDVLSNSMALFSTLAGFVLLGIAIAFAPRLITLIKSAILGRSSSR</sequence>
<name>A0A1H2WQ54_9BACL</name>
<keyword evidence="3" id="KW-1185">Reference proteome</keyword>